<dbReference type="PROSITE" id="PS00396">
    <property type="entry name" value="TOPO_IA_1"/>
    <property type="match status" value="1"/>
</dbReference>
<dbReference type="CDD" id="cd03362">
    <property type="entry name" value="TOPRIM_TopoIA_TopoIII"/>
    <property type="match status" value="1"/>
</dbReference>
<dbReference type="GO" id="GO:0008270">
    <property type="term" value="F:zinc ion binding"/>
    <property type="evidence" value="ECO:0007669"/>
    <property type="project" value="UniProtKB-KW"/>
</dbReference>
<dbReference type="Gene3D" id="1.10.290.10">
    <property type="entry name" value="Topoisomerase I, domain 4"/>
    <property type="match status" value="1"/>
</dbReference>
<dbReference type="InterPro" id="IPR000380">
    <property type="entry name" value="Topo_IA"/>
</dbReference>
<dbReference type="InterPro" id="IPR023406">
    <property type="entry name" value="Topo_IA_AS"/>
</dbReference>
<keyword evidence="6 12" id="KW-0863">Zinc-finger</keyword>
<dbReference type="GO" id="GO:0003677">
    <property type="term" value="F:DNA binding"/>
    <property type="evidence" value="ECO:0007669"/>
    <property type="project" value="UniProtKB-KW"/>
</dbReference>
<evidence type="ECO:0000259" key="18">
    <source>
        <dbReference type="PROSITE" id="PS52039"/>
    </source>
</evidence>
<evidence type="ECO:0000256" key="1">
    <source>
        <dbReference type="ARBA" id="ARBA00000213"/>
    </source>
</evidence>
<dbReference type="InterPro" id="IPR013498">
    <property type="entry name" value="Topo_IA_Znf"/>
</dbReference>
<evidence type="ECO:0000256" key="4">
    <source>
        <dbReference type="ARBA" id="ARBA00022723"/>
    </source>
</evidence>
<dbReference type="GO" id="GO:0031422">
    <property type="term" value="C:RecQ family helicase-topoisomerase III complex"/>
    <property type="evidence" value="ECO:0007669"/>
    <property type="project" value="TreeGrafter"/>
</dbReference>
<keyword evidence="9 13" id="KW-0238">DNA-binding</keyword>
<dbReference type="Pfam" id="PF01396">
    <property type="entry name" value="Zn_ribbon_Top1"/>
    <property type="match status" value="1"/>
</dbReference>
<feature type="domain" description="Topo IA-type catalytic" evidence="18">
    <location>
        <begin position="186"/>
        <end position="606"/>
    </location>
</feature>
<dbReference type="InterPro" id="IPR003602">
    <property type="entry name" value="Topo_IA_DNA-bd_dom"/>
</dbReference>
<dbReference type="Gene3D" id="3.40.50.140">
    <property type="match status" value="1"/>
</dbReference>
<dbReference type="Proteomes" id="UP001152799">
    <property type="component" value="Chromosome 6"/>
</dbReference>
<comment type="catalytic activity">
    <reaction evidence="1 13">
        <text>ATP-independent breakage of single-stranded DNA, followed by passage and rejoining.</text>
        <dbReference type="EC" id="5.6.2.1"/>
    </reaction>
</comment>
<dbReference type="PROSITE" id="PS50880">
    <property type="entry name" value="TOPRIM"/>
    <property type="match status" value="1"/>
</dbReference>
<organism evidence="19 20">
    <name type="scientific">Ceutorhynchus assimilis</name>
    <name type="common">cabbage seed weevil</name>
    <dbReference type="NCBI Taxonomy" id="467358"/>
    <lineage>
        <taxon>Eukaryota</taxon>
        <taxon>Metazoa</taxon>
        <taxon>Ecdysozoa</taxon>
        <taxon>Arthropoda</taxon>
        <taxon>Hexapoda</taxon>
        <taxon>Insecta</taxon>
        <taxon>Pterygota</taxon>
        <taxon>Neoptera</taxon>
        <taxon>Endopterygota</taxon>
        <taxon>Coleoptera</taxon>
        <taxon>Polyphaga</taxon>
        <taxon>Cucujiformia</taxon>
        <taxon>Curculionidae</taxon>
        <taxon>Ceutorhynchinae</taxon>
        <taxon>Ceutorhynchus</taxon>
    </lineage>
</organism>
<dbReference type="SUPFAM" id="SSF57756">
    <property type="entry name" value="Retrovirus zinc finger-like domains"/>
    <property type="match status" value="1"/>
</dbReference>
<dbReference type="InterPro" id="IPR034144">
    <property type="entry name" value="TOPRIM_TopoIII"/>
</dbReference>
<feature type="domain" description="GRF-type" evidence="17">
    <location>
        <begin position="874"/>
        <end position="915"/>
    </location>
</feature>
<protein>
    <recommendedName>
        <fullName evidence="3 13">DNA topoisomerase</fullName>
        <ecNumber evidence="3 13">5.6.2.1</ecNumber>
    </recommendedName>
</protein>
<evidence type="ECO:0000256" key="11">
    <source>
        <dbReference type="ARBA" id="ARBA00056363"/>
    </source>
</evidence>
<dbReference type="GO" id="GO:0006310">
    <property type="term" value="P:DNA recombination"/>
    <property type="evidence" value="ECO:0007669"/>
    <property type="project" value="TreeGrafter"/>
</dbReference>
<dbReference type="FunFam" id="3.40.50.140:FF:000003">
    <property type="entry name" value="DNA topoisomerase"/>
    <property type="match status" value="1"/>
</dbReference>
<evidence type="ECO:0000259" key="17">
    <source>
        <dbReference type="PROSITE" id="PS51999"/>
    </source>
</evidence>
<dbReference type="InterPro" id="IPR003601">
    <property type="entry name" value="Topo_IA_2"/>
</dbReference>
<evidence type="ECO:0000256" key="3">
    <source>
        <dbReference type="ARBA" id="ARBA00012891"/>
    </source>
</evidence>
<keyword evidence="7" id="KW-0862">Zinc</keyword>
<dbReference type="InterPro" id="IPR013497">
    <property type="entry name" value="Topo_IA_cen"/>
</dbReference>
<feature type="domain" description="Toprim" evidence="16">
    <location>
        <begin position="24"/>
        <end position="168"/>
    </location>
</feature>
<evidence type="ECO:0000256" key="9">
    <source>
        <dbReference type="ARBA" id="ARBA00023125"/>
    </source>
</evidence>
<comment type="function">
    <text evidence="13">Introduces a single-strand break via transesterification at a target site in duplex DNA. Releases the supercoiling and torsional tension of DNA introduced during the DNA replication and transcription by transiently cleaving and rejoining one strand of the DNA duplex. The scissile phosphodiester is attacked by the catalytic tyrosine of the enzyme, resulting in the formation of a DNA-(5'-phosphotyrosyl)-enzyme intermediate and the expulsion of a 3'-OH DNA strand.</text>
</comment>
<keyword evidence="5" id="KW-0677">Repeat</keyword>
<dbReference type="SUPFAM" id="SSF56712">
    <property type="entry name" value="Prokaryotic type I DNA topoisomerase"/>
    <property type="match status" value="1"/>
</dbReference>
<dbReference type="SMART" id="SM00493">
    <property type="entry name" value="TOPRIM"/>
    <property type="match status" value="1"/>
</dbReference>
<dbReference type="Gene3D" id="1.10.460.10">
    <property type="entry name" value="Topoisomerase I, domain 2"/>
    <property type="match status" value="1"/>
</dbReference>
<dbReference type="Pfam" id="PF01131">
    <property type="entry name" value="Topoisom_bac"/>
    <property type="match status" value="1"/>
</dbReference>
<gene>
    <name evidence="19" type="ORF">CEUTPL_LOCUS10651</name>
</gene>
<keyword evidence="10 13" id="KW-0413">Isomerase</keyword>
<evidence type="ECO:0000256" key="8">
    <source>
        <dbReference type="ARBA" id="ARBA00023029"/>
    </source>
</evidence>
<dbReference type="PRINTS" id="PR00417">
    <property type="entry name" value="PRTPISMRASEI"/>
</dbReference>
<evidence type="ECO:0000256" key="13">
    <source>
        <dbReference type="RuleBase" id="RU362092"/>
    </source>
</evidence>
<dbReference type="InterPro" id="IPR036875">
    <property type="entry name" value="Znf_CCHC_sf"/>
</dbReference>
<evidence type="ECO:0000259" key="15">
    <source>
        <dbReference type="PROSITE" id="PS50158"/>
    </source>
</evidence>
<evidence type="ECO:0000256" key="6">
    <source>
        <dbReference type="ARBA" id="ARBA00022771"/>
    </source>
</evidence>
<dbReference type="GO" id="GO:0003917">
    <property type="term" value="F:DNA topoisomerase type I (single strand cut, ATP-independent) activity"/>
    <property type="evidence" value="ECO:0007669"/>
    <property type="project" value="UniProtKB-EC"/>
</dbReference>
<proteinExistence type="inferred from homology"/>
<dbReference type="Pfam" id="PF06839">
    <property type="entry name" value="Zn_ribbon_GRF"/>
    <property type="match status" value="2"/>
</dbReference>
<dbReference type="Pfam" id="PF01751">
    <property type="entry name" value="Toprim"/>
    <property type="match status" value="1"/>
</dbReference>
<dbReference type="InterPro" id="IPR013826">
    <property type="entry name" value="Topo_IA_cen_sub3"/>
</dbReference>
<feature type="compositionally biased region" description="Low complexity" evidence="14">
    <location>
        <begin position="933"/>
        <end position="942"/>
    </location>
</feature>
<accession>A0A9P0GN61</accession>
<dbReference type="GO" id="GO:0006265">
    <property type="term" value="P:DNA topological change"/>
    <property type="evidence" value="ECO:0007669"/>
    <property type="project" value="InterPro"/>
</dbReference>
<dbReference type="InterPro" id="IPR010666">
    <property type="entry name" value="Znf_GRF"/>
</dbReference>
<evidence type="ECO:0000256" key="7">
    <source>
        <dbReference type="ARBA" id="ARBA00022833"/>
    </source>
</evidence>
<dbReference type="Gene3D" id="2.70.20.10">
    <property type="entry name" value="Topoisomerase I, domain 3"/>
    <property type="match status" value="1"/>
</dbReference>
<dbReference type="PANTHER" id="PTHR11390">
    <property type="entry name" value="PROKARYOTIC DNA TOPOISOMERASE"/>
    <property type="match status" value="1"/>
</dbReference>
<dbReference type="Gene3D" id="3.30.65.10">
    <property type="entry name" value="Bacterial Topoisomerase I, domain 1"/>
    <property type="match status" value="1"/>
</dbReference>
<dbReference type="SMART" id="SM00437">
    <property type="entry name" value="TOP1Ac"/>
    <property type="match status" value="1"/>
</dbReference>
<dbReference type="SUPFAM" id="SSF57783">
    <property type="entry name" value="Zinc beta-ribbon"/>
    <property type="match status" value="1"/>
</dbReference>
<dbReference type="InterPro" id="IPR023405">
    <property type="entry name" value="Topo_IA_core_domain"/>
</dbReference>
<keyword evidence="8 13" id="KW-0799">Topoisomerase</keyword>
<dbReference type="PANTHER" id="PTHR11390:SF21">
    <property type="entry name" value="DNA TOPOISOMERASE 3-ALPHA"/>
    <property type="match status" value="1"/>
</dbReference>
<dbReference type="SMART" id="SM00343">
    <property type="entry name" value="ZnF_C2HC"/>
    <property type="match status" value="1"/>
</dbReference>
<dbReference type="InterPro" id="IPR013824">
    <property type="entry name" value="Topo_IA_cen_sub1"/>
</dbReference>
<comment type="similarity">
    <text evidence="2 13">Belongs to the type IA topoisomerase family.</text>
</comment>
<dbReference type="GO" id="GO:0006281">
    <property type="term" value="P:DNA repair"/>
    <property type="evidence" value="ECO:0007669"/>
    <property type="project" value="TreeGrafter"/>
</dbReference>
<dbReference type="OrthoDB" id="430051at2759"/>
<keyword evidence="20" id="KW-1185">Reference proteome</keyword>
<dbReference type="EC" id="5.6.2.1" evidence="3 13"/>
<dbReference type="PROSITE" id="PS52039">
    <property type="entry name" value="TOPO_IA_2"/>
    <property type="match status" value="1"/>
</dbReference>
<feature type="domain" description="GRF-type" evidence="17">
    <location>
        <begin position="816"/>
        <end position="855"/>
    </location>
</feature>
<dbReference type="CDD" id="cd00186">
    <property type="entry name" value="TOP1Ac"/>
    <property type="match status" value="1"/>
</dbReference>
<evidence type="ECO:0000259" key="16">
    <source>
        <dbReference type="PROSITE" id="PS50880"/>
    </source>
</evidence>
<dbReference type="FunFam" id="1.10.290.10:FF:000001">
    <property type="entry name" value="DNA topoisomerase"/>
    <property type="match status" value="1"/>
</dbReference>
<dbReference type="PROSITE" id="PS50158">
    <property type="entry name" value="ZF_CCHC"/>
    <property type="match status" value="1"/>
</dbReference>
<feature type="region of interest" description="Disordered" evidence="14">
    <location>
        <begin position="387"/>
        <end position="412"/>
    </location>
</feature>
<dbReference type="EMBL" id="OU892282">
    <property type="protein sequence ID" value="CAH1132114.1"/>
    <property type="molecule type" value="Genomic_DNA"/>
</dbReference>
<evidence type="ECO:0000256" key="14">
    <source>
        <dbReference type="SAM" id="MobiDB-lite"/>
    </source>
</evidence>
<sequence>MQFLRKTRYIRAPLIRFYTNNIMKYLNVAEKNDAAKNIASILSRGRSTRREGFSQYNKIYEFDGQVFGENCKMVMTSVSGHLMNYEFVSTFRNWQSCNPLTLFEAPVIKRCPQDFEKIKKTLEREIRSCQGLIIWTDCDREGENIGFEIIKVCTDIKPQLRVYRAKFSEITAASVFRALNTLGQANKNVSDAVDVRQELDLRTGAAFTRLQTLRYQQVFPAKLANKLISYGSCQFPTLGFVVERYQAIEDFIAEPFWKIKMNHTLKLTTEFLWKRERLFDKNSCEAILDHLKENPLATIESVESKAKSKWRPLPLDTVEMEKTISKKLRINAKDTMKIAEKLYTQGYISYPRTETNIFPKELNLTSLVEQQQNDNQWGPFARRIMTEGGPTPRQGRKSDQAHPPIHPTKYADNLQGNEKRVYEYVVRHFLACVHKDAQGFETVVHADISGEKFTAKGLIILEKNYLDVYVYEHWNGKEINNYERGDTFNPTTLEMVESQTGPPKLLTEADLIALMEKHGIGTDATHADHIDTIKSREYVGLHDIYFVPGNLGMGLVEGYNNIGLEISLAKPTLRADFENDLKLICEGHKDAEVVRREQIARYKAMFQTVAEKMRLIDATLANRLDDRPENVPDEPNVSVGGDDFRPALKCPRCGNDMIIKTKKDGVGKYLTCLGYPDCKNTSWFPNFVKNVEVTDQHCQECGPDCKLLKFTFRPNPFLGEPNPNVLCVGGCDENVNETLDVNLGNRRANNEVAPTRNVASQRAPQTQTPRAVQATTPRVIAAPPQANNQNHLPPPVARSTNSGNRPAANADEDVVCQCDQTAVLLTVRKDGPNKGKQFYKCAQSVCNFFLWDPHDAANAVARPVATTDTVDVQCRCNEKAPIRTVNKEGPNKGRQFYCCPNMQNSCNFFQWIDEPASEENENLNWSFRGKTSRGQGRKTQGTRGKRKCSKCGQEGHTKNRCPN</sequence>
<feature type="region of interest" description="Disordered" evidence="14">
    <location>
        <begin position="926"/>
        <end position="963"/>
    </location>
</feature>
<feature type="region of interest" description="Disordered" evidence="14">
    <location>
        <begin position="751"/>
        <end position="808"/>
    </location>
</feature>
<name>A0A9P0GN61_9CUCU</name>
<evidence type="ECO:0000313" key="20">
    <source>
        <dbReference type="Proteomes" id="UP001152799"/>
    </source>
</evidence>
<dbReference type="AlphaFoldDB" id="A0A9P0GN61"/>
<dbReference type="InterPro" id="IPR013825">
    <property type="entry name" value="Topo_IA_cen_sub2"/>
</dbReference>
<dbReference type="SMART" id="SM00436">
    <property type="entry name" value="TOP1Bc"/>
    <property type="match status" value="1"/>
</dbReference>
<dbReference type="InterPro" id="IPR006171">
    <property type="entry name" value="TOPRIM_dom"/>
</dbReference>
<dbReference type="PROSITE" id="PS51999">
    <property type="entry name" value="ZF_GRF"/>
    <property type="match status" value="2"/>
</dbReference>
<evidence type="ECO:0000256" key="10">
    <source>
        <dbReference type="ARBA" id="ARBA00023235"/>
    </source>
</evidence>
<evidence type="ECO:0000256" key="12">
    <source>
        <dbReference type="PROSITE-ProRule" id="PRU00047"/>
    </source>
</evidence>
<evidence type="ECO:0000256" key="2">
    <source>
        <dbReference type="ARBA" id="ARBA00009446"/>
    </source>
</evidence>
<evidence type="ECO:0000256" key="5">
    <source>
        <dbReference type="ARBA" id="ARBA00022737"/>
    </source>
</evidence>
<keyword evidence="4" id="KW-0479">Metal-binding</keyword>
<reference evidence="19" key="1">
    <citation type="submission" date="2022-01" db="EMBL/GenBank/DDBJ databases">
        <authorList>
            <person name="King R."/>
        </authorList>
    </citation>
    <scope>NUCLEOTIDE SEQUENCE</scope>
</reference>
<dbReference type="GO" id="GO:0005634">
    <property type="term" value="C:nucleus"/>
    <property type="evidence" value="ECO:0007669"/>
    <property type="project" value="TreeGrafter"/>
</dbReference>
<comment type="function">
    <text evidence="11">Releases the supercoiling and torsional tension of DNA introduced during the DNA replication and transcription by transiently cleaving and rejoining one strand of the DNA duplex. Introduces a single-strand break via transesterification at a target site in duplex DNA. The scissile phosphodiester is attacked by the catalytic tyrosine of the enzyme, resulting in the formation of a DNA-(5'-phosphotyrosyl)-enzyme intermediate and the expulsion of a 3'-OH DNA strand. The free DNA strand than undergoes passage around the unbroken strand thus removing DNA supercoils. Finally, in the religation step, the DNA 3'-OH attacks the covalent intermediate to expel the active-site tyrosine and restore the DNA phosphodiester backbone. Weakly relaxes negative supercoils and displays a distinct preference for binding single-stranded DNA.</text>
</comment>
<feature type="domain" description="CCHC-type" evidence="15">
    <location>
        <begin position="946"/>
        <end position="963"/>
    </location>
</feature>
<feature type="compositionally biased region" description="Polar residues" evidence="14">
    <location>
        <begin position="757"/>
        <end position="776"/>
    </location>
</feature>
<evidence type="ECO:0000313" key="19">
    <source>
        <dbReference type="EMBL" id="CAH1132114.1"/>
    </source>
</evidence>
<dbReference type="InterPro" id="IPR001878">
    <property type="entry name" value="Znf_CCHC"/>
</dbReference>